<organism evidence="1 2">
    <name type="scientific">Talaromyces stipitatus (strain ATCC 10500 / CBS 375.48 / QM 6759 / NRRL 1006)</name>
    <name type="common">Penicillium stipitatum</name>
    <dbReference type="NCBI Taxonomy" id="441959"/>
    <lineage>
        <taxon>Eukaryota</taxon>
        <taxon>Fungi</taxon>
        <taxon>Dikarya</taxon>
        <taxon>Ascomycota</taxon>
        <taxon>Pezizomycotina</taxon>
        <taxon>Eurotiomycetes</taxon>
        <taxon>Eurotiomycetidae</taxon>
        <taxon>Eurotiales</taxon>
        <taxon>Trichocomaceae</taxon>
        <taxon>Talaromyces</taxon>
        <taxon>Talaromyces sect. Talaromyces</taxon>
    </lineage>
</organism>
<evidence type="ECO:0000313" key="1">
    <source>
        <dbReference type="EMBL" id="EED12092.1"/>
    </source>
</evidence>
<sequence length="125" mass="13213">MSSQTVSWLPYEMGTLPLRFLILQESNSIAASWTRRLYSEVTHVGRVSGARLAELNGVSEDQPLLTTLLVAPSPANSCLGYIVLPPISEAAFSPTNCGESGLLGSMDSLQLRGLMSSMALAGAQG</sequence>
<gene>
    <name evidence="1" type="ORF">TSTA_001630</name>
</gene>
<evidence type="ECO:0000313" key="2">
    <source>
        <dbReference type="Proteomes" id="UP000001745"/>
    </source>
</evidence>
<dbReference type="EMBL" id="EQ962660">
    <property type="protein sequence ID" value="EED12092.1"/>
    <property type="molecule type" value="Genomic_DNA"/>
</dbReference>
<dbReference type="Proteomes" id="UP000001745">
    <property type="component" value="Unassembled WGS sequence"/>
</dbReference>
<dbReference type="AlphaFoldDB" id="B8MSX7"/>
<dbReference type="RefSeq" id="XP_002487746.1">
    <property type="nucleotide sequence ID" value="XM_002487701.1"/>
</dbReference>
<proteinExistence type="predicted"/>
<keyword evidence="2" id="KW-1185">Reference proteome</keyword>
<dbReference type="InParanoid" id="B8MSX7"/>
<dbReference type="HOGENOM" id="CLU_1994132_0_0_1"/>
<accession>B8MSX7</accession>
<reference evidence="2" key="1">
    <citation type="journal article" date="2015" name="Genome Announc.">
        <title>Genome sequence of the AIDS-associated pathogen Penicillium marneffei (ATCC18224) and its near taxonomic relative Talaromyces stipitatus (ATCC10500).</title>
        <authorList>
            <person name="Nierman W.C."/>
            <person name="Fedorova-Abrams N.D."/>
            <person name="Andrianopoulos A."/>
        </authorList>
    </citation>
    <scope>NUCLEOTIDE SEQUENCE [LARGE SCALE GENOMIC DNA]</scope>
    <source>
        <strain evidence="2">ATCC 10500 / CBS 375.48 / QM 6759 / NRRL 1006</strain>
    </source>
</reference>
<protein>
    <submittedName>
        <fullName evidence="1">Uncharacterized protein</fullName>
    </submittedName>
</protein>
<dbReference type="VEuPathDB" id="FungiDB:TSTA_001630"/>
<dbReference type="GeneID" id="8098657"/>
<name>B8MSX7_TALSN</name>